<evidence type="ECO:0000313" key="2">
    <source>
        <dbReference type="Proteomes" id="UP000287247"/>
    </source>
</evidence>
<dbReference type="AlphaFoldDB" id="A0A401IE21"/>
<evidence type="ECO:0000313" key="1">
    <source>
        <dbReference type="EMBL" id="GBF79491.1"/>
    </source>
</evidence>
<reference evidence="2" key="1">
    <citation type="submission" date="2017-05" db="EMBL/GenBank/DDBJ databases">
        <title>Physiological properties and genetic analysis related to exopolysaccharide production of fresh-water unicellular cyanobacterium Aphanothece sacrum, Suizenji Nori, that has been cultured as a food source in Japan.</title>
        <authorList>
            <person name="Kanesaki Y."/>
            <person name="Yoshikawa S."/>
            <person name="Ohki K."/>
        </authorList>
    </citation>
    <scope>NUCLEOTIDE SEQUENCE [LARGE SCALE GENOMIC DNA]</scope>
    <source>
        <strain evidence="2">FPU1</strain>
    </source>
</reference>
<sequence length="61" mass="7149">MSGRTEFSEEPDRILYLAVPQDIYKTFLCFEPAKTTIDLKLSKKYSSVLNKENSPIEEYDR</sequence>
<gene>
    <name evidence="1" type="ORF">AsFPU1_0887</name>
</gene>
<comment type="caution">
    <text evidence="1">The sequence shown here is derived from an EMBL/GenBank/DDBJ whole genome shotgun (WGS) entry which is preliminary data.</text>
</comment>
<accession>A0A401IE21</accession>
<dbReference type="Proteomes" id="UP000287247">
    <property type="component" value="Unassembled WGS sequence"/>
</dbReference>
<dbReference type="EMBL" id="BDQK01000003">
    <property type="protein sequence ID" value="GBF79491.1"/>
    <property type="molecule type" value="Genomic_DNA"/>
</dbReference>
<keyword evidence="2" id="KW-1185">Reference proteome</keyword>
<proteinExistence type="predicted"/>
<name>A0A401IE21_APHSA</name>
<organism evidence="1 2">
    <name type="scientific">Aphanothece sacrum FPU1</name>
    <dbReference type="NCBI Taxonomy" id="1920663"/>
    <lineage>
        <taxon>Bacteria</taxon>
        <taxon>Bacillati</taxon>
        <taxon>Cyanobacteriota</taxon>
        <taxon>Cyanophyceae</taxon>
        <taxon>Oscillatoriophycideae</taxon>
        <taxon>Chroococcales</taxon>
        <taxon>Aphanothecaceae</taxon>
        <taxon>Aphanothece</taxon>
    </lineage>
</organism>
<protein>
    <submittedName>
        <fullName evidence="1">Fatty-acid oxidation protein subunit alpha</fullName>
    </submittedName>
</protein>